<keyword evidence="9" id="KW-1185">Reference proteome</keyword>
<dbReference type="InterPro" id="IPR013249">
    <property type="entry name" value="RNA_pol_sigma70_r4_t2"/>
</dbReference>
<comment type="caution">
    <text evidence="8">The sequence shown here is derived from an EMBL/GenBank/DDBJ whole genome shotgun (WGS) entry which is preliminary data.</text>
</comment>
<protein>
    <submittedName>
        <fullName evidence="8">RNA polymerase RpoE-like sigma-24 subunit</fullName>
    </submittedName>
</protein>
<dbReference type="GO" id="GO:0003677">
    <property type="term" value="F:DNA binding"/>
    <property type="evidence" value="ECO:0007669"/>
    <property type="project" value="UniProtKB-KW"/>
</dbReference>
<dbReference type="NCBIfam" id="TIGR02937">
    <property type="entry name" value="sigma70-ECF"/>
    <property type="match status" value="1"/>
</dbReference>
<dbReference type="Gene3D" id="1.10.1740.10">
    <property type="match status" value="1"/>
</dbReference>
<evidence type="ECO:0000256" key="1">
    <source>
        <dbReference type="ARBA" id="ARBA00010641"/>
    </source>
</evidence>
<dbReference type="SUPFAM" id="SSF88659">
    <property type="entry name" value="Sigma3 and sigma4 domains of RNA polymerase sigma factors"/>
    <property type="match status" value="1"/>
</dbReference>
<sequence length="189" mass="21822">MDENLLIQKSQAGDIKSFEMLIETYQKKAFNIAYRMLGNLEDANDVTQEAFVKVYKSLGKFKGDSKFSTWLYSIVTNASIDYMRKNRKTDVVYLDKKEEDKMKIEVPDNINTPEHLFEKKEIKRVIHDSINKLSKEHRTVIILRDIQGFSYDEIANILNCSEGTVKSRISRARGQLKNILSQNVASTTC</sequence>
<feature type="domain" description="RNA polymerase sigma factor 70 region 4 type 2" evidence="7">
    <location>
        <begin position="125"/>
        <end position="176"/>
    </location>
</feature>
<dbReference type="SUPFAM" id="SSF88946">
    <property type="entry name" value="Sigma2 domain of RNA polymerase sigma factors"/>
    <property type="match status" value="1"/>
</dbReference>
<dbReference type="GO" id="GO:0006352">
    <property type="term" value="P:DNA-templated transcription initiation"/>
    <property type="evidence" value="ECO:0007669"/>
    <property type="project" value="InterPro"/>
</dbReference>
<dbReference type="PANTHER" id="PTHR43133">
    <property type="entry name" value="RNA POLYMERASE ECF-TYPE SIGMA FACTO"/>
    <property type="match status" value="1"/>
</dbReference>
<evidence type="ECO:0000256" key="4">
    <source>
        <dbReference type="ARBA" id="ARBA00023125"/>
    </source>
</evidence>
<evidence type="ECO:0000259" key="6">
    <source>
        <dbReference type="Pfam" id="PF04542"/>
    </source>
</evidence>
<keyword evidence="3" id="KW-0731">Sigma factor</keyword>
<dbReference type="InterPro" id="IPR014284">
    <property type="entry name" value="RNA_pol_sigma-70_dom"/>
</dbReference>
<dbReference type="AlphaFoldDB" id="A0A4R2TVZ4"/>
<evidence type="ECO:0000256" key="3">
    <source>
        <dbReference type="ARBA" id="ARBA00023082"/>
    </source>
</evidence>
<gene>
    <name evidence="8" type="ORF">EDD79_1001271</name>
</gene>
<name>A0A4R2TVZ4_9FIRM</name>
<dbReference type="CDD" id="cd06171">
    <property type="entry name" value="Sigma70_r4"/>
    <property type="match status" value="1"/>
</dbReference>
<evidence type="ECO:0000256" key="5">
    <source>
        <dbReference type="ARBA" id="ARBA00023163"/>
    </source>
</evidence>
<evidence type="ECO:0000256" key="2">
    <source>
        <dbReference type="ARBA" id="ARBA00023015"/>
    </source>
</evidence>
<dbReference type="InterPro" id="IPR039425">
    <property type="entry name" value="RNA_pol_sigma-70-like"/>
</dbReference>
<dbReference type="InterPro" id="IPR013325">
    <property type="entry name" value="RNA_pol_sigma_r2"/>
</dbReference>
<accession>A0A4R2TVZ4</accession>
<comment type="similarity">
    <text evidence="1">Belongs to the sigma-70 factor family. ECF subfamily.</text>
</comment>
<organism evidence="8 9">
    <name type="scientific">Serpentinicella alkaliphila</name>
    <dbReference type="NCBI Taxonomy" id="1734049"/>
    <lineage>
        <taxon>Bacteria</taxon>
        <taxon>Bacillati</taxon>
        <taxon>Bacillota</taxon>
        <taxon>Clostridia</taxon>
        <taxon>Peptostreptococcales</taxon>
        <taxon>Natronincolaceae</taxon>
        <taxon>Serpentinicella</taxon>
    </lineage>
</organism>
<reference evidence="8 9" key="1">
    <citation type="submission" date="2019-03" db="EMBL/GenBank/DDBJ databases">
        <title>Genomic Encyclopedia of Type Strains, Phase IV (KMG-IV): sequencing the most valuable type-strain genomes for metagenomic binning, comparative biology and taxonomic classification.</title>
        <authorList>
            <person name="Goeker M."/>
        </authorList>
    </citation>
    <scope>NUCLEOTIDE SEQUENCE [LARGE SCALE GENOMIC DNA]</scope>
    <source>
        <strain evidence="8 9">DSM 100013</strain>
    </source>
</reference>
<dbReference type="InterPro" id="IPR007627">
    <property type="entry name" value="RNA_pol_sigma70_r2"/>
</dbReference>
<keyword evidence="2" id="KW-0805">Transcription regulation</keyword>
<dbReference type="Pfam" id="PF04542">
    <property type="entry name" value="Sigma70_r2"/>
    <property type="match status" value="1"/>
</dbReference>
<dbReference type="InterPro" id="IPR036388">
    <property type="entry name" value="WH-like_DNA-bd_sf"/>
</dbReference>
<dbReference type="Proteomes" id="UP000295504">
    <property type="component" value="Unassembled WGS sequence"/>
</dbReference>
<dbReference type="GO" id="GO:0016987">
    <property type="term" value="F:sigma factor activity"/>
    <property type="evidence" value="ECO:0007669"/>
    <property type="project" value="UniProtKB-KW"/>
</dbReference>
<evidence type="ECO:0000313" key="8">
    <source>
        <dbReference type="EMBL" id="TCQ08180.1"/>
    </source>
</evidence>
<keyword evidence="4" id="KW-0238">DNA-binding</keyword>
<evidence type="ECO:0000259" key="7">
    <source>
        <dbReference type="Pfam" id="PF08281"/>
    </source>
</evidence>
<dbReference type="Pfam" id="PF08281">
    <property type="entry name" value="Sigma70_r4_2"/>
    <property type="match status" value="1"/>
</dbReference>
<proteinExistence type="inferred from homology"/>
<dbReference type="EMBL" id="SLYC01000001">
    <property type="protein sequence ID" value="TCQ08180.1"/>
    <property type="molecule type" value="Genomic_DNA"/>
</dbReference>
<dbReference type="InterPro" id="IPR013324">
    <property type="entry name" value="RNA_pol_sigma_r3/r4-like"/>
</dbReference>
<evidence type="ECO:0000313" key="9">
    <source>
        <dbReference type="Proteomes" id="UP000295504"/>
    </source>
</evidence>
<dbReference type="Gene3D" id="1.10.10.10">
    <property type="entry name" value="Winged helix-like DNA-binding domain superfamily/Winged helix DNA-binding domain"/>
    <property type="match status" value="1"/>
</dbReference>
<keyword evidence="5" id="KW-0804">Transcription</keyword>
<feature type="domain" description="RNA polymerase sigma-70 region 2" evidence="6">
    <location>
        <begin position="21"/>
        <end position="88"/>
    </location>
</feature>
<dbReference type="PANTHER" id="PTHR43133:SF8">
    <property type="entry name" value="RNA POLYMERASE SIGMA FACTOR HI_1459-RELATED"/>
    <property type="match status" value="1"/>
</dbReference>